<dbReference type="InterPro" id="IPR005232">
    <property type="entry name" value="LarE"/>
</dbReference>
<organism evidence="3 4">
    <name type="scientific">Desulfobacter hydrogenophilus</name>
    <dbReference type="NCBI Taxonomy" id="2291"/>
    <lineage>
        <taxon>Bacteria</taxon>
        <taxon>Pseudomonadati</taxon>
        <taxon>Thermodesulfobacteriota</taxon>
        <taxon>Desulfobacteria</taxon>
        <taxon>Desulfobacterales</taxon>
        <taxon>Desulfobacteraceae</taxon>
        <taxon>Desulfobacter</taxon>
    </lineage>
</organism>
<keyword evidence="3" id="KW-0808">Transferase</keyword>
<dbReference type="GO" id="GO:0016783">
    <property type="term" value="F:sulfurtransferase activity"/>
    <property type="evidence" value="ECO:0007669"/>
    <property type="project" value="InterPro"/>
</dbReference>
<dbReference type="CDD" id="cd01990">
    <property type="entry name" value="LarE-like"/>
    <property type="match status" value="1"/>
</dbReference>
<dbReference type="AlphaFoldDB" id="A0A328F815"/>
<evidence type="ECO:0000313" key="5">
    <source>
        <dbReference type="Proteomes" id="UP000293902"/>
    </source>
</evidence>
<dbReference type="InterPro" id="IPR052188">
    <property type="entry name" value="Ni-pincer_cofactor_biosynth"/>
</dbReference>
<protein>
    <submittedName>
        <fullName evidence="3">ATP-dependent sacrificial sulfur transferase LarE</fullName>
    </submittedName>
</protein>
<evidence type="ECO:0000256" key="1">
    <source>
        <dbReference type="PIRSR" id="PIRSR006661-1"/>
    </source>
</evidence>
<name>A0A328F815_9BACT</name>
<dbReference type="PANTHER" id="PTHR43169:SF2">
    <property type="entry name" value="NAD_GMP SYNTHASE DOMAIN-CONTAINING PROTEIN"/>
    <property type="match status" value="1"/>
</dbReference>
<dbReference type="EMBL" id="CP036313">
    <property type="protein sequence ID" value="QBH13810.1"/>
    <property type="molecule type" value="Genomic_DNA"/>
</dbReference>
<keyword evidence="5" id="KW-1185">Reference proteome</keyword>
<dbReference type="NCBIfam" id="TIGR00268">
    <property type="entry name" value="ATP-dependent sacrificial sulfur transferase LarE"/>
    <property type="match status" value="1"/>
</dbReference>
<sequence>MVNWKDIGKELPAKNKEFSHLLDLLKDAPGVAIAFSGGADSAFLLAAALIAGVKSVLPVTIVSDFFTVGEKDRVIRLGQYLGITPILVPANILEDARVTRNTDRRCYFCKLFLFSKVMEVAKKRGIHTLLHGANLDDLQEFRPGMDAARELGFKTPLVAAGFSKEQIRACSKTLGLETWNLPAQSCLATRIPQGDIITKEKLVRVELAEECLHRLGFGQVRVRCHGDMARIEADLYELQRFVEPNVRQEVIQTFKRAGFYSVCLDLDGYASASGVQQ</sequence>
<evidence type="ECO:0000313" key="3">
    <source>
        <dbReference type="EMBL" id="RAM00824.1"/>
    </source>
</evidence>
<dbReference type="EMBL" id="QLNI01000037">
    <property type="protein sequence ID" value="RAM00824.1"/>
    <property type="molecule type" value="Genomic_DNA"/>
</dbReference>
<dbReference type="PANTHER" id="PTHR43169">
    <property type="entry name" value="EXSB FAMILY PROTEIN"/>
    <property type="match status" value="1"/>
</dbReference>
<proteinExistence type="predicted"/>
<reference evidence="3 4" key="1">
    <citation type="submission" date="2018-06" db="EMBL/GenBank/DDBJ databases">
        <title>Complete Genome Sequence of Desulfobacter hydrogenophilus (DSM3380).</title>
        <authorList>
            <person name="Marietou A."/>
            <person name="Schreiber L."/>
            <person name="Marshall I."/>
            <person name="Jorgensen B."/>
        </authorList>
    </citation>
    <scope>NUCLEOTIDE SEQUENCE [LARGE SCALE GENOMIC DNA]</scope>
    <source>
        <strain evidence="3 4">DSM 3380</strain>
    </source>
</reference>
<evidence type="ECO:0000313" key="2">
    <source>
        <dbReference type="EMBL" id="QBH13810.1"/>
    </source>
</evidence>
<accession>A0A328F815</accession>
<dbReference type="InterPro" id="IPR014729">
    <property type="entry name" value="Rossmann-like_a/b/a_fold"/>
</dbReference>
<reference evidence="2 5" key="2">
    <citation type="submission" date="2019-02" db="EMBL/GenBank/DDBJ databases">
        <title>Complete genome sequence of Desulfobacter hydrogenophilus AcRS1.</title>
        <authorList>
            <person name="Marietou A."/>
            <person name="Lund M.B."/>
            <person name="Marshall I.P.G."/>
            <person name="Schreiber L."/>
            <person name="Jorgensen B."/>
        </authorList>
    </citation>
    <scope>NUCLEOTIDE SEQUENCE [LARGE SCALE GENOMIC DNA]</scope>
    <source>
        <strain evidence="2 5">AcRS1</strain>
    </source>
</reference>
<dbReference type="PIRSF" id="PIRSF006661">
    <property type="entry name" value="PP-lp_UCP006661"/>
    <property type="match status" value="1"/>
</dbReference>
<dbReference type="Gene3D" id="3.40.50.620">
    <property type="entry name" value="HUPs"/>
    <property type="match status" value="1"/>
</dbReference>
<gene>
    <name evidence="3" type="primary">larE</name>
    <name evidence="3" type="ORF">DO021_16840</name>
    <name evidence="2" type="ORF">EYB58_13290</name>
</gene>
<evidence type="ECO:0000313" key="4">
    <source>
        <dbReference type="Proteomes" id="UP000248798"/>
    </source>
</evidence>
<dbReference type="Proteomes" id="UP000293902">
    <property type="component" value="Chromosome"/>
</dbReference>
<dbReference type="Proteomes" id="UP000248798">
    <property type="component" value="Unassembled WGS sequence"/>
</dbReference>
<dbReference type="SUPFAM" id="SSF52402">
    <property type="entry name" value="Adenine nucleotide alpha hydrolases-like"/>
    <property type="match status" value="1"/>
</dbReference>
<dbReference type="OrthoDB" id="9776919at2"/>
<dbReference type="RefSeq" id="WP_111958789.1">
    <property type="nucleotide sequence ID" value="NZ_CP036313.1"/>
</dbReference>
<feature type="active site" description="Nucleophile and sulfur donor" evidence="1">
    <location>
        <position position="186"/>
    </location>
</feature>